<evidence type="ECO:0000313" key="5">
    <source>
        <dbReference type="Proteomes" id="UP001642409"/>
    </source>
</evidence>
<evidence type="ECO:0000313" key="3">
    <source>
        <dbReference type="EMBL" id="CAI9975793.1"/>
    </source>
</evidence>
<dbReference type="EMBL" id="CAXDID020000054">
    <property type="protein sequence ID" value="CAL6006594.1"/>
    <property type="molecule type" value="Genomic_DNA"/>
</dbReference>
<accession>A0AA86VSD9</accession>
<comment type="caution">
    <text evidence="3">The sequence shown here is derived from an EMBL/GenBank/DDBJ whole genome shotgun (WGS) entry which is preliminary data.</text>
</comment>
<evidence type="ECO:0000256" key="2">
    <source>
        <dbReference type="SAM" id="Phobius"/>
    </source>
</evidence>
<keyword evidence="2" id="KW-0472">Membrane</keyword>
<organism evidence="3">
    <name type="scientific">Hexamita inflata</name>
    <dbReference type="NCBI Taxonomy" id="28002"/>
    <lineage>
        <taxon>Eukaryota</taxon>
        <taxon>Metamonada</taxon>
        <taxon>Diplomonadida</taxon>
        <taxon>Hexamitidae</taxon>
        <taxon>Hexamitinae</taxon>
        <taxon>Hexamita</taxon>
    </lineage>
</organism>
<protein>
    <submittedName>
        <fullName evidence="3">Cysteine-rich membrane protein 2</fullName>
    </submittedName>
    <submittedName>
        <fullName evidence="4">Cysteine-rich_membrane protein 2</fullName>
    </submittedName>
</protein>
<reference evidence="3" key="1">
    <citation type="submission" date="2023-06" db="EMBL/GenBank/DDBJ databases">
        <authorList>
            <person name="Kurt Z."/>
        </authorList>
    </citation>
    <scope>NUCLEOTIDE SEQUENCE</scope>
</reference>
<proteinExistence type="predicted"/>
<feature type="compositionally biased region" description="Low complexity" evidence="1">
    <location>
        <begin position="396"/>
        <end position="518"/>
    </location>
</feature>
<name>A0AA86VSD9_9EUKA</name>
<gene>
    <name evidence="4" type="ORF">HINF_LOCUS20232</name>
    <name evidence="3" type="ORF">HINF_LOCUS63438</name>
</gene>
<feature type="region of interest" description="Disordered" evidence="1">
    <location>
        <begin position="396"/>
        <end position="521"/>
    </location>
</feature>
<reference evidence="4 5" key="2">
    <citation type="submission" date="2024-07" db="EMBL/GenBank/DDBJ databases">
        <authorList>
            <person name="Akdeniz Z."/>
        </authorList>
    </citation>
    <scope>NUCLEOTIDE SEQUENCE [LARGE SCALE GENOMIC DNA]</scope>
</reference>
<sequence>MHRRSHLKVYKVYLNNCMMMLTISLMRWYTNMPKVKQSQRPFVNVAYNTNSSVSITVTAPYQTNETIYLVLHQNGVNVTNSSNFDYLLDSAEQPQDISGFCFRNASNIHSNSVWRASLDSANLVTFSSVFELKVFNLLSNQLQIQLLVSYDTLSYVYNLVLSSQLSATTNTSILSFDQKLELQNLNLTVQLNRITVYIPSFIRLLSVEPSPVQFSVRPNNIICVQKREQIVQVPNLGFGSNDRKMVIRGVQINCADNSEEGITFEVEVTETIQAQVIELNIMPIRVNQVNETHMELDQIDFNVLTIFCNSESVEVSDRVILPISCTNITVQTLELQDVTIQLEFYEISYVKYTFKPTDLSTGVPMNDGLICQVVQEHIFLNAKELYYANELNNSNSTVNSSTNSSDNSSTNSTSNTSTNSSETNTTTNSSVNSTTNSTINATESNTTTNSSTNSTNSSTNSTTNSSTNSTTNYTTNSTTNSTSQTNGTTQNNETITNSTTNSTNSTQINSTNSTNETNGTEICTDKKKCGDGATGIGWIPVLGIAALAILL</sequence>
<feature type="transmembrane region" description="Helical" evidence="2">
    <location>
        <begin position="12"/>
        <end position="30"/>
    </location>
</feature>
<keyword evidence="2" id="KW-0812">Transmembrane</keyword>
<evidence type="ECO:0000313" key="4">
    <source>
        <dbReference type="EMBL" id="CAL6006594.1"/>
    </source>
</evidence>
<dbReference type="AlphaFoldDB" id="A0AA86VSD9"/>
<dbReference type="Proteomes" id="UP001642409">
    <property type="component" value="Unassembled WGS sequence"/>
</dbReference>
<dbReference type="EMBL" id="CATOUU010001170">
    <property type="protein sequence ID" value="CAI9975793.1"/>
    <property type="molecule type" value="Genomic_DNA"/>
</dbReference>
<evidence type="ECO:0000256" key="1">
    <source>
        <dbReference type="SAM" id="MobiDB-lite"/>
    </source>
</evidence>
<keyword evidence="2" id="KW-1133">Transmembrane helix</keyword>
<keyword evidence="5" id="KW-1185">Reference proteome</keyword>